<evidence type="ECO:0000313" key="4">
    <source>
        <dbReference type="Proteomes" id="UP001597252"/>
    </source>
</evidence>
<feature type="compositionally biased region" description="Basic residues" evidence="1">
    <location>
        <begin position="596"/>
        <end position="611"/>
    </location>
</feature>
<accession>A0ABW4E938</accession>
<gene>
    <name evidence="3" type="ORF">ACFQ5J_10870</name>
</gene>
<dbReference type="PANTHER" id="PTHR41878:SF1">
    <property type="entry name" value="TNPR PROTEIN"/>
    <property type="match status" value="1"/>
</dbReference>
<dbReference type="Pfam" id="PF07929">
    <property type="entry name" value="PRiA4_ORF3"/>
    <property type="match status" value="1"/>
</dbReference>
<reference evidence="4" key="1">
    <citation type="journal article" date="2019" name="Int. J. Syst. Evol. Microbiol.">
        <title>The Global Catalogue of Microorganisms (GCM) 10K type strain sequencing project: providing services to taxonomists for standard genome sequencing and annotation.</title>
        <authorList>
            <consortium name="The Broad Institute Genomics Platform"/>
            <consortium name="The Broad Institute Genome Sequencing Center for Infectious Disease"/>
            <person name="Wu L."/>
            <person name="Ma J."/>
        </authorList>
    </citation>
    <scope>NUCLEOTIDE SEQUENCE [LARGE SCALE GENOMIC DNA]</scope>
    <source>
        <strain evidence="4">CCM 8903</strain>
    </source>
</reference>
<feature type="domain" description="Plasmid pRiA4b Orf3-like" evidence="2">
    <location>
        <begin position="4"/>
        <end position="134"/>
    </location>
</feature>
<dbReference type="EMBL" id="JBHTON010000035">
    <property type="protein sequence ID" value="MFD1485733.1"/>
    <property type="molecule type" value="Genomic_DNA"/>
</dbReference>
<dbReference type="Gene3D" id="3.10.290.30">
    <property type="entry name" value="MM3350-like"/>
    <property type="match status" value="1"/>
</dbReference>
<dbReference type="Proteomes" id="UP001597252">
    <property type="component" value="Unassembled WGS sequence"/>
</dbReference>
<proteinExistence type="predicted"/>
<evidence type="ECO:0000259" key="2">
    <source>
        <dbReference type="Pfam" id="PF07929"/>
    </source>
</evidence>
<evidence type="ECO:0000256" key="1">
    <source>
        <dbReference type="SAM" id="MobiDB-lite"/>
    </source>
</evidence>
<feature type="region of interest" description="Disordered" evidence="1">
    <location>
        <begin position="589"/>
        <end position="611"/>
    </location>
</feature>
<dbReference type="InterPro" id="IPR012912">
    <property type="entry name" value="Plasmid_pRiA4b_Orf3-like"/>
</dbReference>
<dbReference type="SUPFAM" id="SSF159941">
    <property type="entry name" value="MM3350-like"/>
    <property type="match status" value="1"/>
</dbReference>
<keyword evidence="4" id="KW-1185">Reference proteome</keyword>
<comment type="caution">
    <text evidence="3">The sequence shown here is derived from an EMBL/GenBank/DDBJ whole genome shotgun (WGS) entry which is preliminary data.</text>
</comment>
<dbReference type="InterPro" id="IPR024047">
    <property type="entry name" value="MM3350-like_sf"/>
</dbReference>
<protein>
    <submittedName>
        <fullName evidence="3">Plasmid pRiA4b ORF-3 family protein</fullName>
    </submittedName>
</protein>
<evidence type="ECO:0000313" key="3">
    <source>
        <dbReference type="EMBL" id="MFD1485733.1"/>
    </source>
</evidence>
<name>A0ABW4E938_9LACO</name>
<dbReference type="RefSeq" id="WP_125749109.1">
    <property type="nucleotide sequence ID" value="NZ_JBHTON010000035.1"/>
</dbReference>
<sequence>MPQALIINVTLKDQPQPTWRRLAIATDTTYAQLHEIIQLAFDWTNSHLWAFSPAGQARQYVAELDPDWQAQGPKQLRAADHAVDADLAEGSVDYEYDFGDSWHHEITLEDMRWESWLLPTCLDGAGDGGLEDGGHAFDKGATVIALNGWGNLQKPNFDLSADSPLKTTMATGWEALQTTGALDDLLSDYTAGSITAILETLGAAMQHQTAAPMDQWQAKQIDAAMRAVHEQASAHPQGEHQYAFFVEVVATFLLCAADQKVLALDMNTVTKLLTGIKAAYPKELDVLEMGFEHPDDVPAIANEDDVRALVKGWTDDFLKSNEYQLLPAGVPVKTVYDFTRMFAEVMYERMAQIPQAWTVEGVWEVVGRYFVTNVILSQQEFQQLGPVLSAFCKYLYRAQRIDEDLAEDVADAGAQAALLAQDETNFGPAKKIGIAMSKANIDPQDKAAVHQFVDDYNRGESAYQPSQDYLDWPHAEKWQRGVATRVHKAAVDNAQAVADELNDQDHVVLDTIVAMVDRMYAAHLQSPQKWQADTTEAVAKRVLQSLPSTQRDAGATWLTTYLTQLQAHSSMSKKKMRELQAAIQAGRAQLGTSGRKLSKKQAKRLLKKRRK</sequence>
<dbReference type="PANTHER" id="PTHR41878">
    <property type="entry name" value="LEXA REPRESSOR-RELATED"/>
    <property type="match status" value="1"/>
</dbReference>
<organism evidence="3 4">
    <name type="scientific">Lacticaseibacillus baoqingensis</name>
    <dbReference type="NCBI Taxonomy" id="2486013"/>
    <lineage>
        <taxon>Bacteria</taxon>
        <taxon>Bacillati</taxon>
        <taxon>Bacillota</taxon>
        <taxon>Bacilli</taxon>
        <taxon>Lactobacillales</taxon>
        <taxon>Lactobacillaceae</taxon>
        <taxon>Lacticaseibacillus</taxon>
    </lineage>
</organism>